<evidence type="ECO:0000259" key="2">
    <source>
        <dbReference type="PROSITE" id="PS50943"/>
    </source>
</evidence>
<sequence length="155" mass="18168">MKTKDVIKSLRINKKVSQKELAEKLFVTRQAVSRWENGLASPNLETLKELSNYFNVSINLLLDADTKLICQCCGMPLEEIDHLSREKNGNLNDKYCKWCYTDGEYIYKTFDEIMDFLVPHIASFSNEREEDIRNYLNKSLPNLEYWSDKNAKTNK</sequence>
<dbReference type="Pfam" id="PF01381">
    <property type="entry name" value="HTH_3"/>
    <property type="match status" value="1"/>
</dbReference>
<dbReference type="EMBL" id="LR215048">
    <property type="protein sequence ID" value="VEU80036.1"/>
    <property type="molecule type" value="Genomic_DNA"/>
</dbReference>
<gene>
    <name evidence="3" type="ORF">NCTC10138_00390</name>
</gene>
<dbReference type="OrthoDB" id="411313at2"/>
<dbReference type="Gene3D" id="1.10.260.40">
    <property type="entry name" value="lambda repressor-like DNA-binding domains"/>
    <property type="match status" value="1"/>
</dbReference>
<proteinExistence type="predicted"/>
<protein>
    <submittedName>
        <fullName evidence="3">Putative zinc finger/helix-turn-helix protein, YgiT family</fullName>
    </submittedName>
</protein>
<dbReference type="GO" id="GO:0003677">
    <property type="term" value="F:DNA binding"/>
    <property type="evidence" value="ECO:0007669"/>
    <property type="project" value="UniProtKB-KW"/>
</dbReference>
<dbReference type="PANTHER" id="PTHR46558">
    <property type="entry name" value="TRACRIPTIONAL REGULATORY PROTEIN-RELATED-RELATED"/>
    <property type="match status" value="1"/>
</dbReference>
<dbReference type="RefSeq" id="WP_035375835.1">
    <property type="nucleotide sequence ID" value="NZ_LR215048.1"/>
</dbReference>
<dbReference type="Pfam" id="PF12674">
    <property type="entry name" value="Zn_ribbon_2"/>
    <property type="match status" value="1"/>
</dbReference>
<dbReference type="KEGG" id="aaxa:NCTC10138_00390"/>
<dbReference type="PANTHER" id="PTHR46558:SF11">
    <property type="entry name" value="HTH-TYPE TRANSCRIPTIONAL REGULATOR XRE"/>
    <property type="match status" value="1"/>
</dbReference>
<keyword evidence="1" id="KW-0238">DNA-binding</keyword>
<organism evidence="3 4">
    <name type="scientific">Haploplasma axanthum</name>
    <name type="common">Acholeplasma axanthum</name>
    <dbReference type="NCBI Taxonomy" id="29552"/>
    <lineage>
        <taxon>Bacteria</taxon>
        <taxon>Bacillati</taxon>
        <taxon>Mycoplasmatota</taxon>
        <taxon>Mollicutes</taxon>
        <taxon>Acholeplasmatales</taxon>
        <taxon>Acholeplasmataceae</taxon>
        <taxon>Haploplasma</taxon>
    </lineage>
</organism>
<dbReference type="InterPro" id="IPR010982">
    <property type="entry name" value="Lambda_DNA-bd_dom_sf"/>
</dbReference>
<evidence type="ECO:0000256" key="1">
    <source>
        <dbReference type="ARBA" id="ARBA00023125"/>
    </source>
</evidence>
<reference evidence="3 4" key="1">
    <citation type="submission" date="2019-01" db="EMBL/GenBank/DDBJ databases">
        <authorList>
            <consortium name="Pathogen Informatics"/>
        </authorList>
    </citation>
    <scope>NUCLEOTIDE SEQUENCE [LARGE SCALE GENOMIC DNA]</scope>
    <source>
        <strain evidence="3 4">NCTC10138</strain>
    </source>
</reference>
<accession>A0A449BC72</accession>
<evidence type="ECO:0000313" key="3">
    <source>
        <dbReference type="EMBL" id="VEU80036.1"/>
    </source>
</evidence>
<dbReference type="AlphaFoldDB" id="A0A449BC72"/>
<dbReference type="PROSITE" id="PS50943">
    <property type="entry name" value="HTH_CROC1"/>
    <property type="match status" value="1"/>
</dbReference>
<dbReference type="Proteomes" id="UP000289841">
    <property type="component" value="Chromosome"/>
</dbReference>
<dbReference type="SUPFAM" id="SSF47413">
    <property type="entry name" value="lambda repressor-like DNA-binding domains"/>
    <property type="match status" value="1"/>
</dbReference>
<dbReference type="InterPro" id="IPR001387">
    <property type="entry name" value="Cro/C1-type_HTH"/>
</dbReference>
<dbReference type="SMART" id="SM00530">
    <property type="entry name" value="HTH_XRE"/>
    <property type="match status" value="1"/>
</dbReference>
<evidence type="ECO:0000313" key="4">
    <source>
        <dbReference type="Proteomes" id="UP000289841"/>
    </source>
</evidence>
<keyword evidence="4" id="KW-1185">Reference proteome</keyword>
<dbReference type="STRING" id="1278311.GCA_000428705_01467"/>
<feature type="domain" description="HTH cro/C1-type" evidence="2">
    <location>
        <begin position="7"/>
        <end position="61"/>
    </location>
</feature>
<dbReference type="CDD" id="cd00093">
    <property type="entry name" value="HTH_XRE"/>
    <property type="match status" value="1"/>
</dbReference>
<name>A0A449BC72_HAPAX</name>
<dbReference type="InterPro" id="IPR025868">
    <property type="entry name" value="Zn_ribbon_dom_put"/>
</dbReference>